<dbReference type="RefSeq" id="WP_185043088.1">
    <property type="nucleotide sequence ID" value="NZ_BAABFG010000005.1"/>
</dbReference>
<dbReference type="AlphaFoldDB" id="A0A7W7H2I6"/>
<evidence type="ECO:0000313" key="3">
    <source>
        <dbReference type="EMBL" id="MBB4742765.1"/>
    </source>
</evidence>
<dbReference type="PANTHER" id="PTHR23026">
    <property type="entry name" value="NADPH NITROREDUCTASE"/>
    <property type="match status" value="1"/>
</dbReference>
<dbReference type="EMBL" id="JACHNB010000001">
    <property type="protein sequence ID" value="MBB4742765.1"/>
    <property type="molecule type" value="Genomic_DNA"/>
</dbReference>
<dbReference type="SUPFAM" id="SSF55469">
    <property type="entry name" value="FMN-dependent nitroreductase-like"/>
    <property type="match status" value="2"/>
</dbReference>
<accession>A0A7W7H2I6</accession>
<dbReference type="InterPro" id="IPR000415">
    <property type="entry name" value="Nitroreductase-like"/>
</dbReference>
<sequence>MNTSFAPPSRKMLTACVRSATTAPSLHNSQPWLFRISVPHIDVYADPSRQLPVVDPDGREMLISVGAAVFTLRAAVRGAGYDTRCELLPDADQPDLAARVTAARALAVDPPAEALAAAIPYRHTNRWPFAQVPVPADQLGRLRDAARREGAVLTTADPAGRDAVLGLARHADRWLRDQPDYRAELDSWTDRRRRHDGVPVWSAGPWDALEVMPVRDFATRPPRRPVVEPFEPYPTIMVLATAADTRLDWLRAGQALQRVLLTATWLGLATMPISQPIEAPAVREALAARTPGMAPQLVLRVGYGRVQAAGGSPRRPLSEVLLRAADGPRPAGPTVLPFPSPST</sequence>
<dbReference type="PANTHER" id="PTHR23026:SF123">
    <property type="entry name" value="NAD(P)H NITROREDUCTASE RV3131-RELATED"/>
    <property type="match status" value="1"/>
</dbReference>
<dbReference type="Gene3D" id="3.40.109.10">
    <property type="entry name" value="NADH Oxidase"/>
    <property type="match status" value="1"/>
</dbReference>
<protein>
    <submittedName>
        <fullName evidence="3">Nitroreductase</fullName>
    </submittedName>
</protein>
<dbReference type="Proteomes" id="UP000546162">
    <property type="component" value="Unassembled WGS sequence"/>
</dbReference>
<evidence type="ECO:0000256" key="1">
    <source>
        <dbReference type="SAM" id="MobiDB-lite"/>
    </source>
</evidence>
<dbReference type="NCBIfam" id="NF047509">
    <property type="entry name" value="Rv3131_FMN_oxido"/>
    <property type="match status" value="1"/>
</dbReference>
<dbReference type="GO" id="GO:0016491">
    <property type="term" value="F:oxidoreductase activity"/>
    <property type="evidence" value="ECO:0007669"/>
    <property type="project" value="InterPro"/>
</dbReference>
<name>A0A7W7H2I6_9ACTN</name>
<feature type="region of interest" description="Disordered" evidence="1">
    <location>
        <begin position="324"/>
        <end position="343"/>
    </location>
</feature>
<proteinExistence type="predicted"/>
<evidence type="ECO:0000259" key="2">
    <source>
        <dbReference type="Pfam" id="PF00881"/>
    </source>
</evidence>
<evidence type="ECO:0000313" key="4">
    <source>
        <dbReference type="Proteomes" id="UP000546162"/>
    </source>
</evidence>
<comment type="caution">
    <text evidence="3">The sequence shown here is derived from an EMBL/GenBank/DDBJ whole genome shotgun (WGS) entry which is preliminary data.</text>
</comment>
<dbReference type="InterPro" id="IPR029479">
    <property type="entry name" value="Nitroreductase"/>
</dbReference>
<dbReference type="Pfam" id="PF00881">
    <property type="entry name" value="Nitroreductase"/>
    <property type="match status" value="1"/>
</dbReference>
<keyword evidence="4" id="KW-1185">Reference proteome</keyword>
<feature type="domain" description="Nitroreductase" evidence="2">
    <location>
        <begin position="122"/>
        <end position="303"/>
    </location>
</feature>
<dbReference type="InterPro" id="IPR050627">
    <property type="entry name" value="Nitroreductase/BluB"/>
</dbReference>
<organism evidence="3 4">
    <name type="scientific">Actinoplanes octamycinicus</name>
    <dbReference type="NCBI Taxonomy" id="135948"/>
    <lineage>
        <taxon>Bacteria</taxon>
        <taxon>Bacillati</taxon>
        <taxon>Actinomycetota</taxon>
        <taxon>Actinomycetes</taxon>
        <taxon>Micromonosporales</taxon>
        <taxon>Micromonosporaceae</taxon>
        <taxon>Actinoplanes</taxon>
    </lineage>
</organism>
<gene>
    <name evidence="3" type="ORF">BJY16_006224</name>
</gene>
<reference evidence="3 4" key="1">
    <citation type="submission" date="2020-08" db="EMBL/GenBank/DDBJ databases">
        <title>Sequencing the genomes of 1000 actinobacteria strains.</title>
        <authorList>
            <person name="Klenk H.-P."/>
        </authorList>
    </citation>
    <scope>NUCLEOTIDE SEQUENCE [LARGE SCALE GENOMIC DNA]</scope>
    <source>
        <strain evidence="3 4">DSM 45809</strain>
    </source>
</reference>